<proteinExistence type="predicted"/>
<evidence type="ECO:0000313" key="1">
    <source>
        <dbReference type="EMBL" id="KKO05711.1"/>
    </source>
</evidence>
<accession>A0A0F9VKS2</accession>
<protein>
    <submittedName>
        <fullName evidence="1">Uncharacterized protein</fullName>
    </submittedName>
</protein>
<comment type="caution">
    <text evidence="1">The sequence shown here is derived from an EMBL/GenBank/DDBJ whole genome shotgun (WGS) entry which is preliminary data.</text>
</comment>
<organism evidence="1">
    <name type="scientific">marine sediment metagenome</name>
    <dbReference type="NCBI Taxonomy" id="412755"/>
    <lineage>
        <taxon>unclassified sequences</taxon>
        <taxon>metagenomes</taxon>
        <taxon>ecological metagenomes</taxon>
    </lineage>
</organism>
<dbReference type="AlphaFoldDB" id="A0A0F9VKS2"/>
<dbReference type="EMBL" id="LAZR01000018">
    <property type="protein sequence ID" value="KKO05711.1"/>
    <property type="molecule type" value="Genomic_DNA"/>
</dbReference>
<reference evidence="1" key="1">
    <citation type="journal article" date="2015" name="Nature">
        <title>Complex archaea that bridge the gap between prokaryotes and eukaryotes.</title>
        <authorList>
            <person name="Spang A."/>
            <person name="Saw J.H."/>
            <person name="Jorgensen S.L."/>
            <person name="Zaremba-Niedzwiedzka K."/>
            <person name="Martijn J."/>
            <person name="Lind A.E."/>
            <person name="van Eijk R."/>
            <person name="Schleper C."/>
            <person name="Guy L."/>
            <person name="Ettema T.J."/>
        </authorList>
    </citation>
    <scope>NUCLEOTIDE SEQUENCE</scope>
</reference>
<name>A0A0F9VKS2_9ZZZZ</name>
<gene>
    <name evidence="1" type="ORF">LCGC14_0073510</name>
</gene>
<sequence length="32" mass="3817">MTIKSSYTPYNLYHLKQLTNKTLRTETLLCKI</sequence>